<dbReference type="PANTHER" id="PTHR48475">
    <property type="entry name" value="RIBONUCLEASE H"/>
    <property type="match status" value="1"/>
</dbReference>
<dbReference type="CDD" id="cd09279">
    <property type="entry name" value="RNase_HI_like"/>
    <property type="match status" value="1"/>
</dbReference>
<evidence type="ECO:0000313" key="4">
    <source>
        <dbReference type="Proteomes" id="UP001151760"/>
    </source>
</evidence>
<name>A0ABQ5C032_9ASTR</name>
<feature type="domain" description="RNase H type-1" evidence="1">
    <location>
        <begin position="80"/>
        <end position="192"/>
    </location>
</feature>
<keyword evidence="3" id="KW-0695">RNA-directed DNA polymerase</keyword>
<dbReference type="EMBL" id="BQNB010013796">
    <property type="protein sequence ID" value="GJT20366.1"/>
    <property type="molecule type" value="Genomic_DNA"/>
</dbReference>
<proteinExistence type="predicted"/>
<comment type="caution">
    <text evidence="3">The sequence shown here is derived from an EMBL/GenBank/DDBJ whole genome shotgun (WGS) entry which is preliminary data.</text>
</comment>
<dbReference type="Proteomes" id="UP001151760">
    <property type="component" value="Unassembled WGS sequence"/>
</dbReference>
<keyword evidence="3" id="KW-0548">Nucleotidyltransferase</keyword>
<evidence type="ECO:0000313" key="3">
    <source>
        <dbReference type="EMBL" id="GJT20366.1"/>
    </source>
</evidence>
<dbReference type="Pfam" id="PF17919">
    <property type="entry name" value="RT_RNaseH_2"/>
    <property type="match status" value="1"/>
</dbReference>
<dbReference type="Gene3D" id="3.30.420.10">
    <property type="entry name" value="Ribonuclease H-like superfamily/Ribonuclease H"/>
    <property type="match status" value="1"/>
</dbReference>
<keyword evidence="3" id="KW-0808">Transferase</keyword>
<dbReference type="Pfam" id="PF13456">
    <property type="entry name" value="RVT_3"/>
    <property type="match status" value="1"/>
</dbReference>
<dbReference type="InterPro" id="IPR041577">
    <property type="entry name" value="RT_RNaseH_2"/>
</dbReference>
<dbReference type="GO" id="GO:0003964">
    <property type="term" value="F:RNA-directed DNA polymerase activity"/>
    <property type="evidence" value="ECO:0007669"/>
    <property type="project" value="UniProtKB-KW"/>
</dbReference>
<evidence type="ECO:0000259" key="2">
    <source>
        <dbReference type="Pfam" id="PF17919"/>
    </source>
</evidence>
<dbReference type="InterPro" id="IPR012337">
    <property type="entry name" value="RNaseH-like_sf"/>
</dbReference>
<organism evidence="3 4">
    <name type="scientific">Tanacetum coccineum</name>
    <dbReference type="NCBI Taxonomy" id="301880"/>
    <lineage>
        <taxon>Eukaryota</taxon>
        <taxon>Viridiplantae</taxon>
        <taxon>Streptophyta</taxon>
        <taxon>Embryophyta</taxon>
        <taxon>Tracheophyta</taxon>
        <taxon>Spermatophyta</taxon>
        <taxon>Magnoliopsida</taxon>
        <taxon>eudicotyledons</taxon>
        <taxon>Gunneridae</taxon>
        <taxon>Pentapetalae</taxon>
        <taxon>asterids</taxon>
        <taxon>campanulids</taxon>
        <taxon>Asterales</taxon>
        <taxon>Asteraceae</taxon>
        <taxon>Asteroideae</taxon>
        <taxon>Anthemideae</taxon>
        <taxon>Anthemidinae</taxon>
        <taxon>Tanacetum</taxon>
    </lineage>
</organism>
<keyword evidence="4" id="KW-1185">Reference proteome</keyword>
<gene>
    <name evidence="3" type="ORF">Tco_0890303</name>
</gene>
<dbReference type="PANTHER" id="PTHR48475:SF2">
    <property type="entry name" value="RIBONUCLEASE H"/>
    <property type="match status" value="1"/>
</dbReference>
<reference evidence="3" key="2">
    <citation type="submission" date="2022-01" db="EMBL/GenBank/DDBJ databases">
        <authorList>
            <person name="Yamashiro T."/>
            <person name="Shiraishi A."/>
            <person name="Satake H."/>
            <person name="Nakayama K."/>
        </authorList>
    </citation>
    <scope>NUCLEOTIDE SEQUENCE</scope>
</reference>
<reference evidence="3" key="1">
    <citation type="journal article" date="2022" name="Int. J. Mol. Sci.">
        <title>Draft Genome of Tanacetum Coccineum: Genomic Comparison of Closely Related Tanacetum-Family Plants.</title>
        <authorList>
            <person name="Yamashiro T."/>
            <person name="Shiraishi A."/>
            <person name="Nakayama K."/>
            <person name="Satake H."/>
        </authorList>
    </citation>
    <scope>NUCLEOTIDE SEQUENCE</scope>
</reference>
<evidence type="ECO:0000259" key="1">
    <source>
        <dbReference type="Pfam" id="PF13456"/>
    </source>
</evidence>
<accession>A0ABQ5C032</accession>
<feature type="domain" description="Reverse transcriptase/retrotransposon-derived protein RNase H-like" evidence="2">
    <location>
        <begin position="2"/>
        <end position="78"/>
    </location>
</feature>
<dbReference type="SUPFAM" id="SSF56672">
    <property type="entry name" value="DNA/RNA polymerases"/>
    <property type="match status" value="1"/>
</dbReference>
<protein>
    <submittedName>
        <fullName evidence="3">Reverse transcriptase domain-containing protein</fullName>
    </submittedName>
</protein>
<dbReference type="InterPro" id="IPR002156">
    <property type="entry name" value="RNaseH_domain"/>
</dbReference>
<dbReference type="SUPFAM" id="SSF53098">
    <property type="entry name" value="Ribonuclease H-like"/>
    <property type="match status" value="1"/>
</dbReference>
<dbReference type="InterPro" id="IPR043502">
    <property type="entry name" value="DNA/RNA_pol_sf"/>
</dbReference>
<sequence length="329" mass="37075">MKEFIETLPTVTDPIEGETLVMYLAALEESISAVLLAERGKKKVHVYFVSRTLHGSELEYPKLEKLILALIHAARRLRSSDGSGAGLMLVSPEGKEYTYALTFDFKNTKIEAEYEAMLAGVCIAAKMKIQELAIFVDSQLVANQVKGLFEARQPIIKQYLEKTKEILKIFSNYSIEHVRRDQNKKADTLSKLASMTFSKLAKEVLVEVLGILPSDPASASKEHYLRETPRLLWNAYRATFGDPLIHTKKAKAGDDTYNLSMAFLSVGDRHCRATANSTRRCKVPCCSHRLLHKIGRSKATDIHNWEAYGEICIGTYRVQIQNTPDNHLR</sequence>
<dbReference type="InterPro" id="IPR036397">
    <property type="entry name" value="RNaseH_sf"/>
</dbReference>